<dbReference type="AlphaFoldDB" id="A0A7X3MU57"/>
<dbReference type="PRINTS" id="PR00313">
    <property type="entry name" value="CABNDNGRPT"/>
</dbReference>
<keyword evidence="4" id="KW-1185">Reference proteome</keyword>
<dbReference type="Proteomes" id="UP000436483">
    <property type="component" value="Unassembled WGS sequence"/>
</dbReference>
<evidence type="ECO:0008006" key="5">
    <source>
        <dbReference type="Google" id="ProtNLM"/>
    </source>
</evidence>
<dbReference type="InterPro" id="IPR050557">
    <property type="entry name" value="RTX_toxin/Mannuronan_C5-epim"/>
</dbReference>
<dbReference type="GO" id="GO:0005576">
    <property type="term" value="C:extracellular region"/>
    <property type="evidence" value="ECO:0007669"/>
    <property type="project" value="UniProtKB-SubCell"/>
</dbReference>
<name>A0A7X3MU57_9HYPH</name>
<comment type="subcellular location">
    <subcellularLocation>
        <location evidence="1">Secreted</location>
    </subcellularLocation>
</comment>
<dbReference type="OrthoDB" id="5380561at2"/>
<evidence type="ECO:0000313" key="4">
    <source>
        <dbReference type="Proteomes" id="UP000436483"/>
    </source>
</evidence>
<evidence type="ECO:0000256" key="1">
    <source>
        <dbReference type="ARBA" id="ARBA00004613"/>
    </source>
</evidence>
<dbReference type="GO" id="GO:0005509">
    <property type="term" value="F:calcium ion binding"/>
    <property type="evidence" value="ECO:0007669"/>
    <property type="project" value="InterPro"/>
</dbReference>
<dbReference type="Pfam" id="PF00353">
    <property type="entry name" value="HemolysinCabind"/>
    <property type="match status" value="2"/>
</dbReference>
<dbReference type="RefSeq" id="WP_160886123.1">
    <property type="nucleotide sequence ID" value="NZ_WURB01000014.1"/>
</dbReference>
<dbReference type="InterPro" id="IPR001343">
    <property type="entry name" value="Hemolysn_Ca-bd"/>
</dbReference>
<organism evidence="3 4">
    <name type="scientific">Microvirga makkahensis</name>
    <dbReference type="NCBI Taxonomy" id="1128670"/>
    <lineage>
        <taxon>Bacteria</taxon>
        <taxon>Pseudomonadati</taxon>
        <taxon>Pseudomonadota</taxon>
        <taxon>Alphaproteobacteria</taxon>
        <taxon>Hyphomicrobiales</taxon>
        <taxon>Methylobacteriaceae</taxon>
        <taxon>Microvirga</taxon>
    </lineage>
</organism>
<dbReference type="PANTHER" id="PTHR38340">
    <property type="entry name" value="S-LAYER PROTEIN"/>
    <property type="match status" value="1"/>
</dbReference>
<proteinExistence type="predicted"/>
<dbReference type="PROSITE" id="PS00330">
    <property type="entry name" value="HEMOLYSIN_CALCIUM"/>
    <property type="match status" value="2"/>
</dbReference>
<gene>
    <name evidence="3" type="ORF">GR328_17870</name>
</gene>
<protein>
    <recommendedName>
        <fullName evidence="5">Hemolysin-type calcium-binding repeat-containing protein</fullName>
    </recommendedName>
</protein>
<evidence type="ECO:0000313" key="3">
    <source>
        <dbReference type="EMBL" id="MXQ13298.1"/>
    </source>
</evidence>
<keyword evidence="2" id="KW-0964">Secreted</keyword>
<dbReference type="Gene3D" id="2.150.10.10">
    <property type="entry name" value="Serralysin-like metalloprotease, C-terminal"/>
    <property type="match status" value="2"/>
</dbReference>
<dbReference type="InterPro" id="IPR011049">
    <property type="entry name" value="Serralysin-like_metalloprot_C"/>
</dbReference>
<sequence length="294" mass="31629">MAIFQAFNAAGVGFNMSSTSPSGWSFVSANPYVDTVNIYDDGDLAVFDVYGSSLVDRYSAWYWSNGYDVIIDDLLYENNGYAVLSIQNLNLYTTVDDLSAYDWYVALNRGHDTFYGNDYRDVIRGGYGNDIVYSYGGADITLGDAGSDKLYGMNGDDDLYGGTGRDYLSGGYGSDYLSGGLDSDALVGGGGRDYFVFDATPSRTNIDTITDFSPVYDTIMLDNRIFTRLGPDGWLSSAAFRTGSAAADSSDRIVYNKGTGALLYDPDGLGGAAAVKFAQVKAGLAVTKADFYVL</sequence>
<reference evidence="3 4" key="1">
    <citation type="submission" date="2019-12" db="EMBL/GenBank/DDBJ databases">
        <authorList>
            <person name="Yuan C.-G."/>
        </authorList>
    </citation>
    <scope>NUCLEOTIDE SEQUENCE [LARGE SCALE GENOMIC DNA]</scope>
    <source>
        <strain evidence="3 4">KCTC 23863</strain>
    </source>
</reference>
<reference evidence="3 4" key="2">
    <citation type="submission" date="2020-01" db="EMBL/GenBank/DDBJ databases">
        <title>Microvirga sp. nov., an arsenate reduction bacterium isolated from Tibet hotspring sediments.</title>
        <authorList>
            <person name="Xian W.-D."/>
            <person name="Li W.-J."/>
        </authorList>
    </citation>
    <scope>NUCLEOTIDE SEQUENCE [LARGE SCALE GENOMIC DNA]</scope>
    <source>
        <strain evidence="3 4">KCTC 23863</strain>
    </source>
</reference>
<dbReference type="EMBL" id="WURB01000014">
    <property type="protein sequence ID" value="MXQ13298.1"/>
    <property type="molecule type" value="Genomic_DNA"/>
</dbReference>
<dbReference type="InterPro" id="IPR018511">
    <property type="entry name" value="Hemolysin-typ_Ca-bd_CS"/>
</dbReference>
<comment type="caution">
    <text evidence="3">The sequence shown here is derived from an EMBL/GenBank/DDBJ whole genome shotgun (WGS) entry which is preliminary data.</text>
</comment>
<evidence type="ECO:0000256" key="2">
    <source>
        <dbReference type="ARBA" id="ARBA00022525"/>
    </source>
</evidence>
<dbReference type="SUPFAM" id="SSF51120">
    <property type="entry name" value="beta-Roll"/>
    <property type="match status" value="1"/>
</dbReference>
<accession>A0A7X3MU57</accession>
<dbReference type="PANTHER" id="PTHR38340:SF1">
    <property type="entry name" value="S-LAYER PROTEIN"/>
    <property type="match status" value="1"/>
</dbReference>